<keyword evidence="3 8" id="KW-0540">Nuclease</keyword>
<dbReference type="InterPro" id="IPR029060">
    <property type="entry name" value="PIN-like_dom_sf"/>
</dbReference>
<dbReference type="SUPFAM" id="SSF88723">
    <property type="entry name" value="PIN domain-like"/>
    <property type="match status" value="1"/>
</dbReference>
<evidence type="ECO:0000313" key="11">
    <source>
        <dbReference type="Proteomes" id="UP001524586"/>
    </source>
</evidence>
<dbReference type="EC" id="3.1.-.-" evidence="8"/>
<keyword evidence="6 8" id="KW-0460">Magnesium</keyword>
<organism evidence="10 11">
    <name type="scientific">Methylomonas rivi</name>
    <dbReference type="NCBI Taxonomy" id="2952226"/>
    <lineage>
        <taxon>Bacteria</taxon>
        <taxon>Pseudomonadati</taxon>
        <taxon>Pseudomonadota</taxon>
        <taxon>Gammaproteobacteria</taxon>
        <taxon>Methylococcales</taxon>
        <taxon>Methylococcaceae</taxon>
        <taxon>Methylomonas</taxon>
    </lineage>
</organism>
<keyword evidence="11" id="KW-1185">Reference proteome</keyword>
<comment type="similarity">
    <text evidence="7 8">Belongs to the PINc/VapC protein family.</text>
</comment>
<keyword evidence="5 8" id="KW-0378">Hydrolase</keyword>
<dbReference type="Pfam" id="PF01850">
    <property type="entry name" value="PIN"/>
    <property type="match status" value="1"/>
</dbReference>
<evidence type="ECO:0000256" key="7">
    <source>
        <dbReference type="ARBA" id="ARBA00038093"/>
    </source>
</evidence>
<feature type="domain" description="PIN" evidence="9">
    <location>
        <begin position="3"/>
        <end position="124"/>
    </location>
</feature>
<evidence type="ECO:0000256" key="4">
    <source>
        <dbReference type="ARBA" id="ARBA00022723"/>
    </source>
</evidence>
<protein>
    <recommendedName>
        <fullName evidence="8">Ribonuclease VapC</fullName>
        <shortName evidence="8">RNase VapC</shortName>
        <ecNumber evidence="8">3.1.-.-</ecNumber>
    </recommendedName>
    <alternativeName>
        <fullName evidence="8">Toxin VapC</fullName>
    </alternativeName>
</protein>
<dbReference type="InterPro" id="IPR002716">
    <property type="entry name" value="PIN_dom"/>
</dbReference>
<dbReference type="RefSeq" id="WP_256614684.1">
    <property type="nucleotide sequence ID" value="NZ_JANIBK010000027.1"/>
</dbReference>
<keyword evidence="4 8" id="KW-0479">Metal-binding</keyword>
<evidence type="ECO:0000256" key="8">
    <source>
        <dbReference type="HAMAP-Rule" id="MF_00265"/>
    </source>
</evidence>
<proteinExistence type="inferred from homology"/>
<comment type="cofactor">
    <cofactor evidence="1 8">
        <name>Mg(2+)</name>
        <dbReference type="ChEBI" id="CHEBI:18420"/>
    </cofactor>
</comment>
<keyword evidence="2 8" id="KW-1277">Toxin-antitoxin system</keyword>
<dbReference type="Gene3D" id="3.40.50.1010">
    <property type="entry name" value="5'-nuclease"/>
    <property type="match status" value="1"/>
</dbReference>
<name>A0ABT1U5C3_9GAMM</name>
<dbReference type="PANTHER" id="PTHR33653">
    <property type="entry name" value="RIBONUCLEASE VAPC2"/>
    <property type="match status" value="1"/>
</dbReference>
<comment type="caution">
    <text evidence="10">The sequence shown here is derived from an EMBL/GenBank/DDBJ whole genome shotgun (WGS) entry which is preliminary data.</text>
</comment>
<evidence type="ECO:0000256" key="2">
    <source>
        <dbReference type="ARBA" id="ARBA00022649"/>
    </source>
</evidence>
<accession>A0ABT1U5C3</accession>
<evidence type="ECO:0000256" key="6">
    <source>
        <dbReference type="ARBA" id="ARBA00022842"/>
    </source>
</evidence>
<evidence type="ECO:0000259" key="9">
    <source>
        <dbReference type="Pfam" id="PF01850"/>
    </source>
</evidence>
<evidence type="ECO:0000256" key="3">
    <source>
        <dbReference type="ARBA" id="ARBA00022722"/>
    </source>
</evidence>
<dbReference type="InterPro" id="IPR050556">
    <property type="entry name" value="Type_II_TA_system_RNase"/>
</dbReference>
<gene>
    <name evidence="8" type="primary">vapC</name>
    <name evidence="10" type="ORF">NP596_07505</name>
</gene>
<dbReference type="PANTHER" id="PTHR33653:SF1">
    <property type="entry name" value="RIBONUCLEASE VAPC2"/>
    <property type="match status" value="1"/>
</dbReference>
<evidence type="ECO:0000256" key="5">
    <source>
        <dbReference type="ARBA" id="ARBA00022801"/>
    </source>
</evidence>
<reference evidence="10 11" key="1">
    <citation type="submission" date="2022-07" db="EMBL/GenBank/DDBJ databases">
        <title>Methylomonas rivi sp. nov., Methylomonas rosea sp. nov., Methylomonas aureus sp. nov. and Methylomonas subterranea sp. nov., four novel methanotrophs isolated from a freshwater creek and the deep terrestrial subsurface.</title>
        <authorList>
            <person name="Abin C."/>
            <person name="Sankaranarayanan K."/>
            <person name="Garner C."/>
            <person name="Sindelar R."/>
            <person name="Kotary K."/>
            <person name="Garner R."/>
            <person name="Barclay S."/>
            <person name="Lawson P."/>
            <person name="Krumholz L."/>
        </authorList>
    </citation>
    <scope>NUCLEOTIDE SEQUENCE [LARGE SCALE GENOMIC DNA]</scope>
    <source>
        <strain evidence="10 11">WSC-6</strain>
    </source>
</reference>
<dbReference type="EMBL" id="JANIBK010000027">
    <property type="protein sequence ID" value="MCQ8128301.1"/>
    <property type="molecule type" value="Genomic_DNA"/>
</dbReference>
<feature type="binding site" evidence="8">
    <location>
        <position position="6"/>
    </location>
    <ligand>
        <name>Mg(2+)</name>
        <dbReference type="ChEBI" id="CHEBI:18420"/>
    </ligand>
</feature>
<feature type="binding site" evidence="8">
    <location>
        <position position="97"/>
    </location>
    <ligand>
        <name>Mg(2+)</name>
        <dbReference type="ChEBI" id="CHEBI:18420"/>
    </ligand>
</feature>
<evidence type="ECO:0000256" key="1">
    <source>
        <dbReference type="ARBA" id="ARBA00001946"/>
    </source>
</evidence>
<sequence length="133" mass="14958">MRYLLDTNAAIALLKEHPGVLHHVRRVGSSALLLCAPVEAELWYGVFKSAQQQRNQMRVTTLLEWLPSLPFAGQAPRHFGKIRADLARLGTPIGPYDLQIAAIARAHNLVLVTHNTREFSRVQGLILEDWETD</sequence>
<dbReference type="InterPro" id="IPR022907">
    <property type="entry name" value="VapC_family"/>
</dbReference>
<dbReference type="HAMAP" id="MF_00265">
    <property type="entry name" value="VapC_Nob1"/>
    <property type="match status" value="1"/>
</dbReference>
<comment type="function">
    <text evidence="8">Toxic component of a toxin-antitoxin (TA) system. An RNase.</text>
</comment>
<dbReference type="Proteomes" id="UP001524586">
    <property type="component" value="Unassembled WGS sequence"/>
</dbReference>
<dbReference type="CDD" id="cd18745">
    <property type="entry name" value="PIN_VapC4-5_FitB-like"/>
    <property type="match status" value="1"/>
</dbReference>
<keyword evidence="8" id="KW-0800">Toxin</keyword>
<evidence type="ECO:0000313" key="10">
    <source>
        <dbReference type="EMBL" id="MCQ8128301.1"/>
    </source>
</evidence>